<accession>A0A5Q6PC34</accession>
<keyword evidence="1" id="KW-0812">Transmembrane</keyword>
<gene>
    <name evidence="2" type="ORF">F0M16_22975</name>
</gene>
<evidence type="ECO:0000256" key="1">
    <source>
        <dbReference type="SAM" id="Phobius"/>
    </source>
</evidence>
<evidence type="ECO:0000313" key="3">
    <source>
        <dbReference type="Proteomes" id="UP000323225"/>
    </source>
</evidence>
<organism evidence="2 3">
    <name type="scientific">Vibrio cholerae</name>
    <dbReference type="NCBI Taxonomy" id="666"/>
    <lineage>
        <taxon>Bacteria</taxon>
        <taxon>Pseudomonadati</taxon>
        <taxon>Pseudomonadota</taxon>
        <taxon>Gammaproteobacteria</taxon>
        <taxon>Vibrionales</taxon>
        <taxon>Vibrionaceae</taxon>
        <taxon>Vibrio</taxon>
    </lineage>
</organism>
<name>A0A5Q6PC34_VIBCL</name>
<feature type="transmembrane region" description="Helical" evidence="1">
    <location>
        <begin position="45"/>
        <end position="62"/>
    </location>
</feature>
<feature type="transmembrane region" description="Helical" evidence="1">
    <location>
        <begin position="147"/>
        <end position="165"/>
    </location>
</feature>
<dbReference type="EMBL" id="VUAA01000078">
    <property type="protein sequence ID" value="KAA1252436.1"/>
    <property type="molecule type" value="Genomic_DNA"/>
</dbReference>
<dbReference type="RefSeq" id="WP_149609299.1">
    <property type="nucleotide sequence ID" value="NZ_JACGMB010000003.1"/>
</dbReference>
<keyword evidence="1" id="KW-0472">Membrane</keyword>
<evidence type="ECO:0000313" key="2">
    <source>
        <dbReference type="EMBL" id="KAA1252436.1"/>
    </source>
</evidence>
<reference evidence="2 3" key="1">
    <citation type="submission" date="2019-09" db="EMBL/GenBank/DDBJ databases">
        <authorList>
            <person name="Kritzky A."/>
            <person name="Schelkanova E.Y."/>
            <person name="Alkhova Z.V."/>
            <person name="Smirnova N.I."/>
        </authorList>
    </citation>
    <scope>NUCLEOTIDE SEQUENCE [LARGE SCALE GENOMIC DNA]</scope>
    <source>
        <strain evidence="2 3">M1526</strain>
    </source>
</reference>
<dbReference type="AlphaFoldDB" id="A0A5Q6PC34"/>
<comment type="caution">
    <text evidence="2">The sequence shown here is derived from an EMBL/GenBank/DDBJ whole genome shotgun (WGS) entry which is preliminary data.</text>
</comment>
<protein>
    <submittedName>
        <fullName evidence="2">Uncharacterized protein</fullName>
    </submittedName>
</protein>
<sequence>MNWTLSAVSYFYFSFVGVCYMLGYWTPLHFNILDFLSPVDVIKSAAYPIIPAIIGSFFWVIMDTVNSQPTHKVEQDDPKLIKVLFYILILGLAILLLVNVYHVVLFLYLTVVSEPEKRIAFVLPVISILSTIFFLKKPPFLLDNSRYIRHFAVIFMCVLPTIAYYQGDRDISQTLASKKGHYVLSKPSKNCSFNEIEQQVYLGFYSSTWFFVNKSTNDLCLEREGSVNLKYEPVENKEHEPAATEP</sequence>
<feature type="transmembrane region" description="Helical" evidence="1">
    <location>
        <begin position="7"/>
        <end position="25"/>
    </location>
</feature>
<keyword evidence="1" id="KW-1133">Transmembrane helix</keyword>
<feature type="transmembrane region" description="Helical" evidence="1">
    <location>
        <begin position="83"/>
        <end position="107"/>
    </location>
</feature>
<feature type="transmembrane region" description="Helical" evidence="1">
    <location>
        <begin position="119"/>
        <end position="135"/>
    </location>
</feature>
<proteinExistence type="predicted"/>
<dbReference type="Proteomes" id="UP000323225">
    <property type="component" value="Unassembled WGS sequence"/>
</dbReference>